<comment type="similarity">
    <text evidence="2">Belongs to the KHG/KDPG aldolase family.</text>
</comment>
<dbReference type="Gene3D" id="3.20.20.70">
    <property type="entry name" value="Aldolase class I"/>
    <property type="match status" value="1"/>
</dbReference>
<proteinExistence type="inferred from homology"/>
<keyword evidence="4" id="KW-0456">Lyase</keyword>
<comment type="subunit">
    <text evidence="3">Homotrimer.</text>
</comment>
<dbReference type="Proteomes" id="UP001500620">
    <property type="component" value="Unassembled WGS sequence"/>
</dbReference>
<accession>A0ABP8D101</accession>
<dbReference type="InterPro" id="IPR013785">
    <property type="entry name" value="Aldolase_TIM"/>
</dbReference>
<evidence type="ECO:0000256" key="2">
    <source>
        <dbReference type="ARBA" id="ARBA00006906"/>
    </source>
</evidence>
<name>A0ABP8D101_9ACTN</name>
<comment type="pathway">
    <text evidence="1">Carbohydrate acid metabolism.</text>
</comment>
<evidence type="ECO:0000256" key="4">
    <source>
        <dbReference type="ARBA" id="ARBA00023239"/>
    </source>
</evidence>
<evidence type="ECO:0000256" key="5">
    <source>
        <dbReference type="ARBA" id="ARBA00023277"/>
    </source>
</evidence>
<protein>
    <submittedName>
        <fullName evidence="6">Bifunctional 4-hydroxy-2-oxoglutarate aldolase/2-dehydro-3-deoxy-phosphogluconate aldolase</fullName>
    </submittedName>
</protein>
<sequence length="199" mass="19856">MHGFDELLAGRPLVAILRGVPVARALELARAVWGSGLGVVEVPIQTGEAFECLRELARAAGEVGAVVGAGTVRSAAQVAAAVEAGARFTVAPGLDLDVVRASHDAGLPHLPGVATASEVHHALNAGCSWLKAFPAGSLGAGWLREMRGPFPEARFVATGGIDAGNARDYLAAGAGALGVGGAVTRDGGLAALLEVLADG</sequence>
<dbReference type="EMBL" id="BAABAT010000003">
    <property type="protein sequence ID" value="GAA4245844.1"/>
    <property type="molecule type" value="Genomic_DNA"/>
</dbReference>
<evidence type="ECO:0000256" key="1">
    <source>
        <dbReference type="ARBA" id="ARBA00004761"/>
    </source>
</evidence>
<evidence type="ECO:0000256" key="3">
    <source>
        <dbReference type="ARBA" id="ARBA00011233"/>
    </source>
</evidence>
<evidence type="ECO:0000313" key="7">
    <source>
        <dbReference type="Proteomes" id="UP001500620"/>
    </source>
</evidence>
<reference evidence="7" key="1">
    <citation type="journal article" date="2019" name="Int. J. Syst. Evol. Microbiol.">
        <title>The Global Catalogue of Microorganisms (GCM) 10K type strain sequencing project: providing services to taxonomists for standard genome sequencing and annotation.</title>
        <authorList>
            <consortium name="The Broad Institute Genomics Platform"/>
            <consortium name="The Broad Institute Genome Sequencing Center for Infectious Disease"/>
            <person name="Wu L."/>
            <person name="Ma J."/>
        </authorList>
    </citation>
    <scope>NUCLEOTIDE SEQUENCE [LARGE SCALE GENOMIC DNA]</scope>
    <source>
        <strain evidence="7">JCM 17441</strain>
    </source>
</reference>
<comment type="caution">
    <text evidence="6">The sequence shown here is derived from an EMBL/GenBank/DDBJ whole genome shotgun (WGS) entry which is preliminary data.</text>
</comment>
<dbReference type="InterPro" id="IPR000887">
    <property type="entry name" value="Aldlse_KDPG_KHG"/>
</dbReference>
<dbReference type="SUPFAM" id="SSF51569">
    <property type="entry name" value="Aldolase"/>
    <property type="match status" value="1"/>
</dbReference>
<dbReference type="PANTHER" id="PTHR30246">
    <property type="entry name" value="2-KETO-3-DEOXY-6-PHOSPHOGLUCONATE ALDOLASE"/>
    <property type="match status" value="1"/>
</dbReference>
<keyword evidence="7" id="KW-1185">Reference proteome</keyword>
<dbReference type="PANTHER" id="PTHR30246:SF1">
    <property type="entry name" value="2-DEHYDRO-3-DEOXY-6-PHOSPHOGALACTONATE ALDOLASE-RELATED"/>
    <property type="match status" value="1"/>
</dbReference>
<dbReference type="CDD" id="cd00452">
    <property type="entry name" value="KDPG_aldolase"/>
    <property type="match status" value="1"/>
</dbReference>
<gene>
    <name evidence="6" type="ORF">GCM10022255_014790</name>
</gene>
<evidence type="ECO:0000313" key="6">
    <source>
        <dbReference type="EMBL" id="GAA4245844.1"/>
    </source>
</evidence>
<dbReference type="Pfam" id="PF01081">
    <property type="entry name" value="Aldolase"/>
    <property type="match status" value="1"/>
</dbReference>
<organism evidence="6 7">
    <name type="scientific">Dactylosporangium darangshiense</name>
    <dbReference type="NCBI Taxonomy" id="579108"/>
    <lineage>
        <taxon>Bacteria</taxon>
        <taxon>Bacillati</taxon>
        <taxon>Actinomycetota</taxon>
        <taxon>Actinomycetes</taxon>
        <taxon>Micromonosporales</taxon>
        <taxon>Micromonosporaceae</taxon>
        <taxon>Dactylosporangium</taxon>
    </lineage>
</organism>
<keyword evidence="5" id="KW-0119">Carbohydrate metabolism</keyword>
<dbReference type="RefSeq" id="WP_345122636.1">
    <property type="nucleotide sequence ID" value="NZ_BAABAT010000003.1"/>
</dbReference>